<keyword evidence="2" id="KW-1185">Reference proteome</keyword>
<reference evidence="1 2" key="1">
    <citation type="journal article" date="2014" name="Mol. Plant">
        <title>Chromosome Scale Genome Assembly and Transcriptome Profiling of Nannochloropsis gaditana in Nitrogen Depletion.</title>
        <authorList>
            <person name="Corteggiani Carpinelli E."/>
            <person name="Telatin A."/>
            <person name="Vitulo N."/>
            <person name="Forcato C."/>
            <person name="D'Angelo M."/>
            <person name="Schiavon R."/>
            <person name="Vezzi A."/>
            <person name="Giacometti G.M."/>
            <person name="Morosinotto T."/>
            <person name="Valle G."/>
        </authorList>
    </citation>
    <scope>NUCLEOTIDE SEQUENCE [LARGE SCALE GENOMIC DNA]</scope>
    <source>
        <strain evidence="1 2">B-31</strain>
    </source>
</reference>
<sequence length="144" mass="15898">MYTVQIPHPQDLEGGVHGLDDFLRAEIEHVVHATLILILLGRVPTHFGVDVVSLPWHASKGPAQEAFTLSVPRGCVDQINACFKSTKDNLDSFVFVLDRCKDAAQRGSTQRQGRHLHVCATQRIVRHSPKSVQVLVETLDISTG</sequence>
<evidence type="ECO:0000313" key="1">
    <source>
        <dbReference type="EMBL" id="EWM21021.1"/>
    </source>
</evidence>
<protein>
    <submittedName>
        <fullName evidence="1">Uncharacterized protein</fullName>
    </submittedName>
</protein>
<comment type="caution">
    <text evidence="1">The sequence shown here is derived from an EMBL/GenBank/DDBJ whole genome shotgun (WGS) entry which is preliminary data.</text>
</comment>
<name>W7TKV5_9STRA</name>
<accession>W7TKV5</accession>
<organism evidence="1 2">
    <name type="scientific">Nannochloropsis gaditana</name>
    <dbReference type="NCBI Taxonomy" id="72520"/>
    <lineage>
        <taxon>Eukaryota</taxon>
        <taxon>Sar</taxon>
        <taxon>Stramenopiles</taxon>
        <taxon>Ochrophyta</taxon>
        <taxon>Eustigmatophyceae</taxon>
        <taxon>Eustigmatales</taxon>
        <taxon>Monodopsidaceae</taxon>
        <taxon>Nannochloropsis</taxon>
    </lineage>
</organism>
<proteinExistence type="predicted"/>
<evidence type="ECO:0000313" key="2">
    <source>
        <dbReference type="Proteomes" id="UP000019335"/>
    </source>
</evidence>
<dbReference type="EMBL" id="AZIL01002694">
    <property type="protein sequence ID" value="EWM21021.1"/>
    <property type="molecule type" value="Genomic_DNA"/>
</dbReference>
<gene>
    <name evidence="1" type="ORF">Naga_100271g5</name>
</gene>
<dbReference type="Proteomes" id="UP000019335">
    <property type="component" value="Unassembled WGS sequence"/>
</dbReference>
<dbReference type="AlphaFoldDB" id="W7TKV5"/>